<protein>
    <submittedName>
        <fullName evidence="1">Uncharacterized protein</fullName>
    </submittedName>
</protein>
<organism evidence="1 2">
    <name type="scientific">Entomophthora muscae</name>
    <dbReference type="NCBI Taxonomy" id="34485"/>
    <lineage>
        <taxon>Eukaryota</taxon>
        <taxon>Fungi</taxon>
        <taxon>Fungi incertae sedis</taxon>
        <taxon>Zoopagomycota</taxon>
        <taxon>Entomophthoromycotina</taxon>
        <taxon>Entomophthoromycetes</taxon>
        <taxon>Entomophthorales</taxon>
        <taxon>Entomophthoraceae</taxon>
        <taxon>Entomophthora</taxon>
    </lineage>
</organism>
<comment type="caution">
    <text evidence="1">The sequence shown here is derived from an EMBL/GenBank/DDBJ whole genome shotgun (WGS) entry which is preliminary data.</text>
</comment>
<dbReference type="EMBL" id="QTSX02005701">
    <property type="protein sequence ID" value="KAJ9058951.1"/>
    <property type="molecule type" value="Genomic_DNA"/>
</dbReference>
<sequence length="641" mass="72189">MESIPSVTTRNSRHKLTQACDLCRSKRIKCDGKYPRCTPCNSKEASCTYNQTNRRRGPKSQLISDLEKRLIELETALSLQNSESADLVPFDASLENNSNVTSKSCSEPPAVRKSQVLSEVSPPREMGSELSHFSDTMSSRGFQVELPASQPPDYTLPDEDVISELIQLFFSITHPTIRFVHKPTLASRLDSDNKPYLLLNGIFALSARFSKHPKVATPGRPQYLNGDIFAQRLLSHLSPALLSQPTLDTVQALILLGLHEYGMMMGFSSWSYIGIAIRLAQQLGLHMIDSYHNKDTFAHRPGSEDWLMTECKRRTWWGCFVADRFASSLVGRSVYIDLRDCLVQLPSGDAQWDHRFGVISQLAPTTLEELADFGSDISGSRTVFCNLSAHFIGLMDLSGKVTRYLMHRAAHLHPYDSDYQELMQLDMLIAKWFDGLPIKFHKPQDFLAPHLPTEDLGTDIFRAVSCMFAMYHEAVIALHRGNLAHAQRAEDGQAMVAHSKARCIEAANNIAQLVDDSQHRIADMGDPFYPFAIFNAATIHANYIYFEPQAEPQAALSRKYLDTCTRALRHMSNIWRMSQTFLEMLETLLTTLSMDLENDMNYPSNAAPSQAIWEVFSVSYFDWFYSVSSLSSDPKAGNNPM</sequence>
<dbReference type="Proteomes" id="UP001165960">
    <property type="component" value="Unassembled WGS sequence"/>
</dbReference>
<evidence type="ECO:0000313" key="1">
    <source>
        <dbReference type="EMBL" id="KAJ9058951.1"/>
    </source>
</evidence>
<reference evidence="1" key="1">
    <citation type="submission" date="2022-04" db="EMBL/GenBank/DDBJ databases">
        <title>Genome of the entomopathogenic fungus Entomophthora muscae.</title>
        <authorList>
            <person name="Elya C."/>
            <person name="Lovett B.R."/>
            <person name="Lee E."/>
            <person name="Macias A.M."/>
            <person name="Hajek A.E."/>
            <person name="De Bivort B.L."/>
            <person name="Kasson M.T."/>
            <person name="De Fine Licht H.H."/>
            <person name="Stajich J.E."/>
        </authorList>
    </citation>
    <scope>NUCLEOTIDE SEQUENCE</scope>
    <source>
        <strain evidence="1">Berkeley</strain>
    </source>
</reference>
<evidence type="ECO:0000313" key="2">
    <source>
        <dbReference type="Proteomes" id="UP001165960"/>
    </source>
</evidence>
<name>A0ACC2S988_9FUNG</name>
<keyword evidence="2" id="KW-1185">Reference proteome</keyword>
<proteinExistence type="predicted"/>
<accession>A0ACC2S988</accession>
<gene>
    <name evidence="1" type="ORF">DSO57_1007348</name>
</gene>